<organism evidence="2 3">
    <name type="scientific">Aquilegia coerulea</name>
    <name type="common">Rocky mountain columbine</name>
    <dbReference type="NCBI Taxonomy" id="218851"/>
    <lineage>
        <taxon>Eukaryota</taxon>
        <taxon>Viridiplantae</taxon>
        <taxon>Streptophyta</taxon>
        <taxon>Embryophyta</taxon>
        <taxon>Tracheophyta</taxon>
        <taxon>Spermatophyta</taxon>
        <taxon>Magnoliopsida</taxon>
        <taxon>Ranunculales</taxon>
        <taxon>Ranunculaceae</taxon>
        <taxon>Thalictroideae</taxon>
        <taxon>Aquilegia</taxon>
    </lineage>
</organism>
<dbReference type="InterPro" id="IPR050425">
    <property type="entry name" value="NAD(P)_dehydrat-like"/>
</dbReference>
<dbReference type="GO" id="GO:0016616">
    <property type="term" value="F:oxidoreductase activity, acting on the CH-OH group of donors, NAD or NADP as acceptor"/>
    <property type="evidence" value="ECO:0007669"/>
    <property type="project" value="TreeGrafter"/>
</dbReference>
<dbReference type="InterPro" id="IPR036291">
    <property type="entry name" value="NAD(P)-bd_dom_sf"/>
</dbReference>
<dbReference type="STRING" id="218851.A0A2G5ECJ6"/>
<dbReference type="InParanoid" id="A0A2G5ECJ6"/>
<dbReference type="Proteomes" id="UP000230069">
    <property type="component" value="Unassembled WGS sequence"/>
</dbReference>
<dbReference type="PANTHER" id="PTHR10366">
    <property type="entry name" value="NAD DEPENDENT EPIMERASE/DEHYDRATASE"/>
    <property type="match status" value="1"/>
</dbReference>
<dbReference type="SUPFAM" id="SSF51735">
    <property type="entry name" value="NAD(P)-binding Rossmann-fold domains"/>
    <property type="match status" value="1"/>
</dbReference>
<protein>
    <recommendedName>
        <fullName evidence="4">NAD-dependent epimerase/dehydratase domain-containing protein</fullName>
    </recommendedName>
</protein>
<dbReference type="Gene3D" id="3.40.50.720">
    <property type="entry name" value="NAD(P)-binding Rossmann-like Domain"/>
    <property type="match status" value="1"/>
</dbReference>
<name>A0A2G5ECJ6_AQUCA</name>
<reference evidence="2 3" key="1">
    <citation type="submission" date="2017-09" db="EMBL/GenBank/DDBJ databases">
        <title>WGS assembly of Aquilegia coerulea Goldsmith.</title>
        <authorList>
            <person name="Hodges S."/>
            <person name="Kramer E."/>
            <person name="Nordborg M."/>
            <person name="Tomkins J."/>
            <person name="Borevitz J."/>
            <person name="Derieg N."/>
            <person name="Yan J."/>
            <person name="Mihaltcheva S."/>
            <person name="Hayes R.D."/>
            <person name="Rokhsar D."/>
        </authorList>
    </citation>
    <scope>NUCLEOTIDE SEQUENCE [LARGE SCALE GENOMIC DNA]</scope>
    <source>
        <strain evidence="3">cv. Goldsmith</strain>
    </source>
</reference>
<sequence length="176" mass="19947">MENADLVDLIINPLLQRGYTIKASVLDLNGFRSTDYIVNGCDGSFHKEFPCYFDSKDPKVFTIMPHLLTTEGVDDTWFSEPEACKELRYIHYLLWYVLAKTLAKESAWKVVNDHGVDMVTIYPAMVIGPLLHSTHNTSAAVILNLINGAKAYDNATYGFVDVRDMLAMHIFLQLRI</sequence>
<evidence type="ECO:0000313" key="3">
    <source>
        <dbReference type="Proteomes" id="UP000230069"/>
    </source>
</evidence>
<keyword evidence="3" id="KW-1185">Reference proteome</keyword>
<gene>
    <name evidence="2" type="ORF">AQUCO_00900230v1</name>
</gene>
<evidence type="ECO:0000313" key="2">
    <source>
        <dbReference type="EMBL" id="PIA53488.1"/>
    </source>
</evidence>
<dbReference type="EMBL" id="KZ305026">
    <property type="protein sequence ID" value="PIA53488.1"/>
    <property type="molecule type" value="Genomic_DNA"/>
</dbReference>
<accession>A0A2G5ECJ6</accession>
<evidence type="ECO:0008006" key="4">
    <source>
        <dbReference type="Google" id="ProtNLM"/>
    </source>
</evidence>
<keyword evidence="1" id="KW-0560">Oxidoreductase</keyword>
<evidence type="ECO:0000256" key="1">
    <source>
        <dbReference type="ARBA" id="ARBA00023002"/>
    </source>
</evidence>
<dbReference type="PANTHER" id="PTHR10366:SF852">
    <property type="entry name" value="CINNAMOYL-COA REDUCTASE CAD2"/>
    <property type="match status" value="1"/>
</dbReference>
<dbReference type="OrthoDB" id="2735536at2759"/>
<proteinExistence type="predicted"/>
<dbReference type="AlphaFoldDB" id="A0A2G5ECJ6"/>